<dbReference type="EMBL" id="JASBNA010000002">
    <property type="protein sequence ID" value="KAK7694646.1"/>
    <property type="molecule type" value="Genomic_DNA"/>
</dbReference>
<organism evidence="4 5">
    <name type="scientific">Cerrena zonata</name>
    <dbReference type="NCBI Taxonomy" id="2478898"/>
    <lineage>
        <taxon>Eukaryota</taxon>
        <taxon>Fungi</taxon>
        <taxon>Dikarya</taxon>
        <taxon>Basidiomycota</taxon>
        <taxon>Agaricomycotina</taxon>
        <taxon>Agaricomycetes</taxon>
        <taxon>Polyporales</taxon>
        <taxon>Cerrenaceae</taxon>
        <taxon>Cerrena</taxon>
    </lineage>
</organism>
<evidence type="ECO:0000313" key="4">
    <source>
        <dbReference type="EMBL" id="KAK7694646.1"/>
    </source>
</evidence>
<proteinExistence type="predicted"/>
<dbReference type="Pfam" id="PF21671">
    <property type="entry name" value="CPL1-like"/>
    <property type="match status" value="1"/>
</dbReference>
<evidence type="ECO:0000259" key="3">
    <source>
        <dbReference type="Pfam" id="PF21671"/>
    </source>
</evidence>
<dbReference type="InterPro" id="IPR038955">
    <property type="entry name" value="PriA/CPL1_fungi"/>
</dbReference>
<dbReference type="Proteomes" id="UP001385951">
    <property type="component" value="Unassembled WGS sequence"/>
</dbReference>
<evidence type="ECO:0000313" key="5">
    <source>
        <dbReference type="Proteomes" id="UP001385951"/>
    </source>
</evidence>
<feature type="domain" description="Protein CPL1-like" evidence="3">
    <location>
        <begin position="303"/>
        <end position="361"/>
    </location>
</feature>
<gene>
    <name evidence="4" type="ORF">QCA50_001833</name>
</gene>
<name>A0AAW0GPG0_9APHY</name>
<evidence type="ECO:0000256" key="2">
    <source>
        <dbReference type="SAM" id="SignalP"/>
    </source>
</evidence>
<dbReference type="PANTHER" id="PTHR35192:SF2">
    <property type="entry name" value="APPLE DOMAIN-CONTAINING PROTEIN"/>
    <property type="match status" value="1"/>
</dbReference>
<feature type="region of interest" description="Disordered" evidence="1">
    <location>
        <begin position="95"/>
        <end position="177"/>
    </location>
</feature>
<accession>A0AAW0GPG0</accession>
<dbReference type="InterPro" id="IPR048661">
    <property type="entry name" value="CPL1-like"/>
</dbReference>
<sequence>MAVLSRILLLAAAVPFVLATASKSCKSNEFYFSQRDCCVTRGAPPSPPAPPKNTQCPTNGWSWNAGQGCCTPHAPPEQQAPPACNGGWSWDKSGLTCNPIPPRGYPPQSSSAPSKPTTPATPQKPTTPAYPTKPSSPAVPEKPTTPATPQKPTTPATPSKPTTPATPSTPSTPGNCDSGHFYFGQKDCCLPHGGPPAPPAPPSGNQCPPSGWSWNTGKGCCVPNHPPSQMPPPQCPKGWDWNTNDLKCYPTPPTTTAPPSKPSNTPGKPAHYKRHAKSRSVNLCPSGLQACALKGLTGLTGDYECVDTATELTSCGGCASIGAGQDCTAIEGAWNVGCDQGACKVYTCAQGFRLSLDGKSCTKL</sequence>
<feature type="compositionally biased region" description="Low complexity" evidence="1">
    <location>
        <begin position="106"/>
        <end position="173"/>
    </location>
</feature>
<dbReference type="PANTHER" id="PTHR35192">
    <property type="entry name" value="PROTEIN, PUTATIVE-RELATED"/>
    <property type="match status" value="1"/>
</dbReference>
<feature type="chain" id="PRO_5043575517" description="Protein CPL1-like domain-containing protein" evidence="2">
    <location>
        <begin position="20"/>
        <end position="364"/>
    </location>
</feature>
<protein>
    <recommendedName>
        <fullName evidence="3">Protein CPL1-like domain-containing protein</fullName>
    </recommendedName>
</protein>
<keyword evidence="5" id="KW-1185">Reference proteome</keyword>
<dbReference type="AlphaFoldDB" id="A0AAW0GPG0"/>
<feature type="compositionally biased region" description="Pro residues" evidence="1">
    <location>
        <begin position="250"/>
        <end position="261"/>
    </location>
</feature>
<feature type="region of interest" description="Disordered" evidence="1">
    <location>
        <begin position="248"/>
        <end position="272"/>
    </location>
</feature>
<reference evidence="4 5" key="1">
    <citation type="submission" date="2022-09" db="EMBL/GenBank/DDBJ databases">
        <authorList>
            <person name="Palmer J.M."/>
        </authorList>
    </citation>
    <scope>NUCLEOTIDE SEQUENCE [LARGE SCALE GENOMIC DNA]</scope>
    <source>
        <strain evidence="4 5">DSM 7382</strain>
    </source>
</reference>
<evidence type="ECO:0000256" key="1">
    <source>
        <dbReference type="SAM" id="MobiDB-lite"/>
    </source>
</evidence>
<feature type="signal peptide" evidence="2">
    <location>
        <begin position="1"/>
        <end position="19"/>
    </location>
</feature>
<comment type="caution">
    <text evidence="4">The sequence shown here is derived from an EMBL/GenBank/DDBJ whole genome shotgun (WGS) entry which is preliminary data.</text>
</comment>
<keyword evidence="2" id="KW-0732">Signal</keyword>